<evidence type="ECO:0000313" key="2">
    <source>
        <dbReference type="EMBL" id="KAK7731212.1"/>
    </source>
</evidence>
<dbReference type="InterPro" id="IPR046896">
    <property type="entry name" value="Cup1-like_N"/>
</dbReference>
<name>A0ABR1PAX1_DIAER</name>
<dbReference type="Proteomes" id="UP001430848">
    <property type="component" value="Unassembled WGS sequence"/>
</dbReference>
<gene>
    <name evidence="2" type="primary">MMS2_1</name>
    <name evidence="2" type="ORF">SLS63_005487</name>
</gene>
<feature type="region of interest" description="Disordered" evidence="1">
    <location>
        <begin position="83"/>
        <end position="103"/>
    </location>
</feature>
<reference evidence="2 3" key="1">
    <citation type="submission" date="2024-02" db="EMBL/GenBank/DDBJ databases">
        <title>De novo assembly and annotation of 12 fungi associated with fruit tree decline syndrome in Ontario, Canada.</title>
        <authorList>
            <person name="Sulman M."/>
            <person name="Ellouze W."/>
            <person name="Ilyukhin E."/>
        </authorList>
    </citation>
    <scope>NUCLEOTIDE SEQUENCE [LARGE SCALE GENOMIC DNA]</scope>
    <source>
        <strain evidence="2 3">M169</strain>
    </source>
</reference>
<proteinExistence type="predicted"/>
<keyword evidence="3" id="KW-1185">Reference proteome</keyword>
<feature type="compositionally biased region" description="Basic and acidic residues" evidence="1">
    <location>
        <begin position="296"/>
        <end position="327"/>
    </location>
</feature>
<organism evidence="2 3">
    <name type="scientific">Diaporthe eres</name>
    <name type="common">Phomopsis oblonga</name>
    <dbReference type="NCBI Taxonomy" id="83184"/>
    <lineage>
        <taxon>Eukaryota</taxon>
        <taxon>Fungi</taxon>
        <taxon>Dikarya</taxon>
        <taxon>Ascomycota</taxon>
        <taxon>Pezizomycotina</taxon>
        <taxon>Sordariomycetes</taxon>
        <taxon>Sordariomycetidae</taxon>
        <taxon>Diaporthales</taxon>
        <taxon>Diaporthaceae</taxon>
        <taxon>Diaporthe</taxon>
        <taxon>Diaporthe eres species complex</taxon>
    </lineage>
</organism>
<evidence type="ECO:0000256" key="1">
    <source>
        <dbReference type="SAM" id="MobiDB-lite"/>
    </source>
</evidence>
<accession>A0ABR1PAX1</accession>
<dbReference type="EMBL" id="JAKNSF020000023">
    <property type="protein sequence ID" value="KAK7731212.1"/>
    <property type="molecule type" value="Genomic_DNA"/>
</dbReference>
<protein>
    <submittedName>
        <fullName evidence="2">E2 ubiquitin-conjugating protein mms2</fullName>
    </submittedName>
</protein>
<dbReference type="CDD" id="cd20273">
    <property type="entry name" value="Complex1_LYR_unchar"/>
    <property type="match status" value="1"/>
</dbReference>
<feature type="region of interest" description="Disordered" evidence="1">
    <location>
        <begin position="276"/>
        <end position="327"/>
    </location>
</feature>
<evidence type="ECO:0000313" key="3">
    <source>
        <dbReference type="Proteomes" id="UP001430848"/>
    </source>
</evidence>
<feature type="compositionally biased region" description="Basic residues" evidence="1">
    <location>
        <begin position="281"/>
        <end position="295"/>
    </location>
</feature>
<sequence length="327" mass="37355">MPALLRQVPHISLPADLTSRPGWINPIRFLIRAGFRRNKNDTSPRLVTSALQNGYRFLTLLTRAHDASAPQHSEIVAFLRERQSKFPPPPPPGTLEEEENKKKAAAERRAATVPLLTLVSAPGEKPVYKSTVRPRPLSELSGGVRKVPVLDMATAGHTFLRIGKPESHFLGSFLHRKGDARQRRITLIQELQDEYMTQARDEDRWEAELVRLASREGCQLPVGYGAEGGQRNLYVQAVHEGIKHAGEGLTRETDHMFARARAMLDIVEAEKKLAEAEAKDRKRLKKRERATRKREKKEEAERAERRRLWKGAREQETREQEEREHDT</sequence>
<comment type="caution">
    <text evidence="2">The sequence shown here is derived from an EMBL/GenBank/DDBJ whole genome shotgun (WGS) entry which is preliminary data.</text>
</comment>